<dbReference type="STRING" id="92696.A0A4R0RKF7"/>
<dbReference type="Proteomes" id="UP000292702">
    <property type="component" value="Unassembled WGS sequence"/>
</dbReference>
<sequence length="380" mass="42771">MPHSEAPQDVPSITELTPDLSSAHVTSPRPTTEASKLSPLEHLVASHYLCSSRLAIYISPADILEVEVIKPFKPTSAQVVVARQTQTATLPTLLIVKVFDPLAIKRAANDPKYSLANEAAAAERRADESQPLVVRSMSFGHPDLEDDEGRLAFSWGEYGGVLYAPEDEEDDPVVWEEYFFKLALQQYHKERISYGKLQTLQGDVIPRCYGTGRLNLPDRPIMPRVILLEYVQDAPPIDWFRSLSPIHKRMLAVDGPDADAGIYKQFWKLGVIHHDIGSRQILVKRDRLVVLDFGLALVREPEDSDELWDDLYFRAEDFTFFVGEDERTVEISEEEFSKVFDEALAAYSSGHPSPGYHKHGIFCTRNNCSVITLNSRSIGF</sequence>
<feature type="region of interest" description="Disordered" evidence="1">
    <location>
        <begin position="1"/>
        <end position="35"/>
    </location>
</feature>
<evidence type="ECO:0000313" key="2">
    <source>
        <dbReference type="EMBL" id="TCD67612.1"/>
    </source>
</evidence>
<organism evidence="2 3">
    <name type="scientific">Steccherinum ochraceum</name>
    <dbReference type="NCBI Taxonomy" id="92696"/>
    <lineage>
        <taxon>Eukaryota</taxon>
        <taxon>Fungi</taxon>
        <taxon>Dikarya</taxon>
        <taxon>Basidiomycota</taxon>
        <taxon>Agaricomycotina</taxon>
        <taxon>Agaricomycetes</taxon>
        <taxon>Polyporales</taxon>
        <taxon>Steccherinaceae</taxon>
        <taxon>Steccherinum</taxon>
    </lineage>
</organism>
<gene>
    <name evidence="2" type="ORF">EIP91_012177</name>
</gene>
<comment type="caution">
    <text evidence="2">The sequence shown here is derived from an EMBL/GenBank/DDBJ whole genome shotgun (WGS) entry which is preliminary data.</text>
</comment>
<evidence type="ECO:0000313" key="3">
    <source>
        <dbReference type="Proteomes" id="UP000292702"/>
    </source>
</evidence>
<protein>
    <recommendedName>
        <fullName evidence="4">Protein kinase domain-containing protein</fullName>
    </recommendedName>
</protein>
<dbReference type="OrthoDB" id="3269050at2759"/>
<reference evidence="2 3" key="1">
    <citation type="submission" date="2018-11" db="EMBL/GenBank/DDBJ databases">
        <title>Genome assembly of Steccherinum ochraceum LE-BIN_3174, the white-rot fungus of the Steccherinaceae family (The Residual Polyporoid clade, Polyporales, Basidiomycota).</title>
        <authorList>
            <person name="Fedorova T.V."/>
            <person name="Glazunova O.A."/>
            <person name="Landesman E.O."/>
            <person name="Moiseenko K.V."/>
            <person name="Psurtseva N.V."/>
            <person name="Savinova O.S."/>
            <person name="Shakhova N.V."/>
            <person name="Tyazhelova T.V."/>
            <person name="Vasina D.V."/>
        </authorList>
    </citation>
    <scope>NUCLEOTIDE SEQUENCE [LARGE SCALE GENOMIC DNA]</scope>
    <source>
        <strain evidence="2 3">LE-BIN_3174</strain>
    </source>
</reference>
<keyword evidence="3" id="KW-1185">Reference proteome</keyword>
<proteinExistence type="predicted"/>
<name>A0A4R0RKF7_9APHY</name>
<evidence type="ECO:0008006" key="4">
    <source>
        <dbReference type="Google" id="ProtNLM"/>
    </source>
</evidence>
<dbReference type="InterPro" id="IPR011009">
    <property type="entry name" value="Kinase-like_dom_sf"/>
</dbReference>
<feature type="compositionally biased region" description="Polar residues" evidence="1">
    <location>
        <begin position="19"/>
        <end position="35"/>
    </location>
</feature>
<evidence type="ECO:0000256" key="1">
    <source>
        <dbReference type="SAM" id="MobiDB-lite"/>
    </source>
</evidence>
<dbReference type="SUPFAM" id="SSF56112">
    <property type="entry name" value="Protein kinase-like (PK-like)"/>
    <property type="match status" value="1"/>
</dbReference>
<dbReference type="EMBL" id="RWJN01000091">
    <property type="protein sequence ID" value="TCD67612.1"/>
    <property type="molecule type" value="Genomic_DNA"/>
</dbReference>
<dbReference type="AlphaFoldDB" id="A0A4R0RKF7"/>
<accession>A0A4R0RKF7</accession>